<keyword evidence="1" id="KW-0472">Membrane</keyword>
<protein>
    <submittedName>
        <fullName evidence="2">Uncharacterized protein</fullName>
    </submittedName>
</protein>
<keyword evidence="1" id="KW-0812">Transmembrane</keyword>
<feature type="transmembrane region" description="Helical" evidence="1">
    <location>
        <begin position="21"/>
        <end position="40"/>
    </location>
</feature>
<name>A0ABQ3ILH9_9RHOB</name>
<gene>
    <name evidence="2" type="ORF">GCM10016455_03970</name>
</gene>
<comment type="caution">
    <text evidence="2">The sequence shown here is derived from an EMBL/GenBank/DDBJ whole genome shotgun (WGS) entry which is preliminary data.</text>
</comment>
<dbReference type="Proteomes" id="UP000609802">
    <property type="component" value="Unassembled WGS sequence"/>
</dbReference>
<organism evidence="2 3">
    <name type="scientific">Aliiroseovarius zhejiangensis</name>
    <dbReference type="NCBI Taxonomy" id="1632025"/>
    <lineage>
        <taxon>Bacteria</taxon>
        <taxon>Pseudomonadati</taxon>
        <taxon>Pseudomonadota</taxon>
        <taxon>Alphaproteobacteria</taxon>
        <taxon>Rhodobacterales</taxon>
        <taxon>Paracoccaceae</taxon>
        <taxon>Aliiroseovarius</taxon>
    </lineage>
</organism>
<proteinExistence type="predicted"/>
<evidence type="ECO:0000256" key="1">
    <source>
        <dbReference type="SAM" id="Phobius"/>
    </source>
</evidence>
<reference evidence="3" key="1">
    <citation type="journal article" date="2019" name="Int. J. Syst. Evol. Microbiol.">
        <title>The Global Catalogue of Microorganisms (GCM) 10K type strain sequencing project: providing services to taxonomists for standard genome sequencing and annotation.</title>
        <authorList>
            <consortium name="The Broad Institute Genomics Platform"/>
            <consortium name="The Broad Institute Genome Sequencing Center for Infectious Disease"/>
            <person name="Wu L."/>
            <person name="Ma J."/>
        </authorList>
    </citation>
    <scope>NUCLEOTIDE SEQUENCE [LARGE SCALE GENOMIC DNA]</scope>
    <source>
        <strain evidence="3">KCTC 42443</strain>
    </source>
</reference>
<evidence type="ECO:0000313" key="2">
    <source>
        <dbReference type="EMBL" id="GHE87315.1"/>
    </source>
</evidence>
<keyword evidence="3" id="KW-1185">Reference proteome</keyword>
<feature type="transmembrane region" description="Helical" evidence="1">
    <location>
        <begin position="72"/>
        <end position="90"/>
    </location>
</feature>
<evidence type="ECO:0000313" key="3">
    <source>
        <dbReference type="Proteomes" id="UP000609802"/>
    </source>
</evidence>
<dbReference type="EMBL" id="BNCH01000001">
    <property type="protein sequence ID" value="GHE87315.1"/>
    <property type="molecule type" value="Genomic_DNA"/>
</dbReference>
<accession>A0ABQ3ILH9</accession>
<sequence length="267" mass="29973">MKSEQTVMVDTLASRGMRISGGYFAFGLFIGVAIATGFYLNVSACEPEQSTLWFCGESPEIVLATLSFLNDLAKAVAWPFAAIAVVWLFSGELKGLLPRLTRVGPTGAEFEGKLQPEAFRPGEVAKLEDVDLTELHDPVAQRIEQETLDALRNYPDTDHLKILVRSLTEARMLRAFERLYSNIFGSQIEALQVLNARDVSHKEAVEMFERVKAERGILDGWNLDMYMAYLLNAEFVIVQGDTFKITETGRNFLRFIVDNHLSTEKLN</sequence>
<keyword evidence="1" id="KW-1133">Transmembrane helix</keyword>